<protein>
    <recommendedName>
        <fullName evidence="3">HTH luxR-type domain-containing protein</fullName>
    </recommendedName>
</protein>
<evidence type="ECO:0000313" key="2">
    <source>
        <dbReference type="Proteomes" id="UP001596160"/>
    </source>
</evidence>
<dbReference type="RefSeq" id="WP_344480145.1">
    <property type="nucleotide sequence ID" value="NZ_BAAASB010000014.1"/>
</dbReference>
<dbReference type="InterPro" id="IPR036388">
    <property type="entry name" value="WH-like_DNA-bd_sf"/>
</dbReference>
<organism evidence="1 2">
    <name type="scientific">Streptomyces amakusaensis</name>
    <dbReference type="NCBI Taxonomy" id="67271"/>
    <lineage>
        <taxon>Bacteria</taxon>
        <taxon>Bacillati</taxon>
        <taxon>Actinomycetota</taxon>
        <taxon>Actinomycetes</taxon>
        <taxon>Kitasatosporales</taxon>
        <taxon>Streptomycetaceae</taxon>
        <taxon>Streptomyces</taxon>
    </lineage>
</organism>
<name>A0ABW0AK97_9ACTN</name>
<dbReference type="Proteomes" id="UP001596160">
    <property type="component" value="Unassembled WGS sequence"/>
</dbReference>
<gene>
    <name evidence="1" type="ORF">ACFPRH_20625</name>
</gene>
<dbReference type="SUPFAM" id="SSF46894">
    <property type="entry name" value="C-terminal effector domain of the bipartite response regulators"/>
    <property type="match status" value="1"/>
</dbReference>
<evidence type="ECO:0008006" key="3">
    <source>
        <dbReference type="Google" id="ProtNLM"/>
    </source>
</evidence>
<reference evidence="2" key="1">
    <citation type="journal article" date="2019" name="Int. J. Syst. Evol. Microbiol.">
        <title>The Global Catalogue of Microorganisms (GCM) 10K type strain sequencing project: providing services to taxonomists for standard genome sequencing and annotation.</title>
        <authorList>
            <consortium name="The Broad Institute Genomics Platform"/>
            <consortium name="The Broad Institute Genome Sequencing Center for Infectious Disease"/>
            <person name="Wu L."/>
            <person name="Ma J."/>
        </authorList>
    </citation>
    <scope>NUCLEOTIDE SEQUENCE [LARGE SCALE GENOMIC DNA]</scope>
    <source>
        <strain evidence="2">PCU 266</strain>
    </source>
</reference>
<keyword evidence="2" id="KW-1185">Reference proteome</keyword>
<dbReference type="Gene3D" id="1.10.10.10">
    <property type="entry name" value="Winged helix-like DNA-binding domain superfamily/Winged helix DNA-binding domain"/>
    <property type="match status" value="1"/>
</dbReference>
<sequence length="161" mass="16771">MPRSRTGLSAARPVYTRATAGELLMTLAAGMTTTEAANYLRIPVGDVKVLLTKAAARYGVRARPALVHAAITAGDLTAPASPARGGNRPVFSGSEVLLRHALATRSETPAIARAAGLDPRDLPSLTGRLRVRAGARTNAQLVALGHTLNVLITRPAPEPAR</sequence>
<dbReference type="InterPro" id="IPR016032">
    <property type="entry name" value="Sig_transdc_resp-reg_C-effctor"/>
</dbReference>
<accession>A0ABW0AK97</accession>
<dbReference type="EMBL" id="JBHSKP010000013">
    <property type="protein sequence ID" value="MFC5154144.1"/>
    <property type="molecule type" value="Genomic_DNA"/>
</dbReference>
<proteinExistence type="predicted"/>
<comment type="caution">
    <text evidence="1">The sequence shown here is derived from an EMBL/GenBank/DDBJ whole genome shotgun (WGS) entry which is preliminary data.</text>
</comment>
<evidence type="ECO:0000313" key="1">
    <source>
        <dbReference type="EMBL" id="MFC5154144.1"/>
    </source>
</evidence>